<proteinExistence type="predicted"/>
<organism evidence="6 7">
    <name type="scientific">Thermoproteus tenax (strain ATCC 35583 / DSM 2078 / JCM 9277 / NBRC 100435 / Kra 1)</name>
    <dbReference type="NCBI Taxonomy" id="768679"/>
    <lineage>
        <taxon>Archaea</taxon>
        <taxon>Thermoproteota</taxon>
        <taxon>Thermoprotei</taxon>
        <taxon>Thermoproteales</taxon>
        <taxon>Thermoproteaceae</taxon>
        <taxon>Thermoproteus</taxon>
    </lineage>
</organism>
<dbReference type="GO" id="GO:0005886">
    <property type="term" value="C:plasma membrane"/>
    <property type="evidence" value="ECO:0007669"/>
    <property type="project" value="UniProtKB-SubCell"/>
</dbReference>
<accession>G4RKH4</accession>
<dbReference type="Gene3D" id="1.20.1250.20">
    <property type="entry name" value="MFS general substrate transporter like domains"/>
    <property type="match status" value="2"/>
</dbReference>
<dbReference type="Pfam" id="PF07690">
    <property type="entry name" value="MFS_1"/>
    <property type="match status" value="1"/>
</dbReference>
<dbReference type="AlphaFoldDB" id="G4RKH4"/>
<feature type="transmembrane region" description="Helical" evidence="4">
    <location>
        <begin position="149"/>
        <end position="176"/>
    </location>
</feature>
<dbReference type="InterPro" id="IPR020846">
    <property type="entry name" value="MFS_dom"/>
</dbReference>
<dbReference type="PANTHER" id="PTHR43045:SF1">
    <property type="entry name" value="SHIKIMATE TRANSPORTER"/>
    <property type="match status" value="1"/>
</dbReference>
<feature type="domain" description="Major facilitator superfamily (MFS) profile" evidence="5">
    <location>
        <begin position="12"/>
        <end position="420"/>
    </location>
</feature>
<keyword evidence="7" id="KW-1185">Reference proteome</keyword>
<dbReference type="HOGENOM" id="CLU_001265_39_5_2"/>
<feature type="transmembrane region" description="Helical" evidence="4">
    <location>
        <begin position="330"/>
        <end position="349"/>
    </location>
</feature>
<dbReference type="Proteomes" id="UP000002654">
    <property type="component" value="Chromosome"/>
</dbReference>
<keyword evidence="4" id="KW-0812">Transmembrane</keyword>
<evidence type="ECO:0000259" key="5">
    <source>
        <dbReference type="PROSITE" id="PS50850"/>
    </source>
</evidence>
<dbReference type="SUPFAM" id="SSF103473">
    <property type="entry name" value="MFS general substrate transporter"/>
    <property type="match status" value="1"/>
</dbReference>
<sequence>MGENNFAESLKVALSANLGWGFELYDLIVYLYAAPYIADLFFPKGNYIASLLNALLIMVLGYFARPLGAIIWGHVGDRIGRKVTWFIVLVGMGLATVLIGFLPTYAQIGLLATLLLVILRMLQGIFLGGEWAGGLTMTTEFAPNNMRGLLGGVAQGGAGLASVWAAAALALASALAPSKEAMIAYGWRILFWFGVIPLAIALFVRWSIGESSVWLTKGKPSVEKIPFLALVRKYWFFIIVATVVVFGESLIYYGSIGYFGTLLPLLGYSREALVLASLAAGLAWVFLGPLFGYLSDKAGRRRTMLAIYYAIAALTLYPIWSLIASGSMEALVLGAALIGAIFSSQYSLLPAWLAETIETKVRYSGIGLILNLGVAFSSFAPYISTFLLNSIGKTYGTLVAISLVTIVGAIVAMVFVLLSKDRCCQELL</sequence>
<dbReference type="PATRIC" id="fig|768679.9.peg.1459"/>
<dbReference type="KEGG" id="ttn:TTX_1438"/>
<dbReference type="GO" id="GO:0022857">
    <property type="term" value="F:transmembrane transporter activity"/>
    <property type="evidence" value="ECO:0007669"/>
    <property type="project" value="InterPro"/>
</dbReference>
<feature type="transmembrane region" description="Helical" evidence="4">
    <location>
        <begin position="306"/>
        <end position="324"/>
    </location>
</feature>
<dbReference type="PROSITE" id="PS50850">
    <property type="entry name" value="MFS"/>
    <property type="match status" value="1"/>
</dbReference>
<evidence type="ECO:0000256" key="3">
    <source>
        <dbReference type="ARBA" id="ARBA00022475"/>
    </source>
</evidence>
<comment type="subcellular location">
    <subcellularLocation>
        <location evidence="1">Cell membrane</location>
        <topology evidence="1">Multi-pass membrane protein</topology>
    </subcellularLocation>
</comment>
<keyword evidence="3" id="KW-1003">Cell membrane</keyword>
<dbReference type="OrthoDB" id="117970at2157"/>
<dbReference type="STRING" id="768679.TTX_1438"/>
<evidence type="ECO:0000313" key="6">
    <source>
        <dbReference type="EMBL" id="CCC82069.1"/>
    </source>
</evidence>
<name>G4RKH4_THETK</name>
<feature type="transmembrane region" description="Helical" evidence="4">
    <location>
        <begin position="234"/>
        <end position="253"/>
    </location>
</feature>
<dbReference type="InterPro" id="IPR011701">
    <property type="entry name" value="MFS"/>
</dbReference>
<protein>
    <submittedName>
        <fullName evidence="6">Permease of the major facilitator superfamily</fullName>
    </submittedName>
</protein>
<feature type="transmembrane region" description="Helical" evidence="4">
    <location>
        <begin position="182"/>
        <end position="204"/>
    </location>
</feature>
<feature type="transmembrane region" description="Helical" evidence="4">
    <location>
        <begin position="273"/>
        <end position="294"/>
    </location>
</feature>
<feature type="transmembrane region" description="Helical" evidence="4">
    <location>
        <begin position="361"/>
        <end position="383"/>
    </location>
</feature>
<feature type="transmembrane region" description="Helical" evidence="4">
    <location>
        <begin position="83"/>
        <end position="102"/>
    </location>
</feature>
<reference evidence="6 7" key="1">
    <citation type="journal article" date="2011" name="PLoS ONE">
        <title>The complete genome sequence of Thermoproteus tenax: a physiologically versatile member of the Crenarchaeota.</title>
        <authorList>
            <person name="Siebers B."/>
            <person name="Zaparty M."/>
            <person name="Raddatz G."/>
            <person name="Tjaden B."/>
            <person name="Albers S.V."/>
            <person name="Bell S.D."/>
            <person name="Blombach F."/>
            <person name="Kletzin A."/>
            <person name="Kyrpides N."/>
            <person name="Lanz C."/>
            <person name="Plagens A."/>
            <person name="Rampp M."/>
            <person name="Rosinus A."/>
            <person name="von Jan M."/>
            <person name="Makarova K.S."/>
            <person name="Klenk H.P."/>
            <person name="Schuster S.C."/>
            <person name="Hensel R."/>
        </authorList>
    </citation>
    <scope>NUCLEOTIDE SEQUENCE [LARGE SCALE GENOMIC DNA]</scope>
    <source>
        <strain evidence="7">ATCC 35583 / DSM 2078 / JCM 9277 / NBRC 100435 / Kra 1</strain>
    </source>
</reference>
<keyword evidence="4" id="KW-0472">Membrane</keyword>
<feature type="transmembrane region" description="Helical" evidence="4">
    <location>
        <begin position="395"/>
        <end position="418"/>
    </location>
</feature>
<dbReference type="eggNOG" id="arCOG02691">
    <property type="taxonomic scope" value="Archaea"/>
</dbReference>
<keyword evidence="2" id="KW-0813">Transport</keyword>
<gene>
    <name evidence="6" type="ordered locus">TTX_1438</name>
</gene>
<dbReference type="PaxDb" id="768679-TTX_1438"/>
<dbReference type="RefSeq" id="WP_014127323.1">
    <property type="nucleotide sequence ID" value="NC_016070.1"/>
</dbReference>
<feature type="transmembrane region" description="Helical" evidence="4">
    <location>
        <begin position="108"/>
        <end position="128"/>
    </location>
</feature>
<feature type="transmembrane region" description="Helical" evidence="4">
    <location>
        <begin position="12"/>
        <end position="33"/>
    </location>
</feature>
<evidence type="ECO:0000256" key="4">
    <source>
        <dbReference type="SAM" id="Phobius"/>
    </source>
</evidence>
<dbReference type="InterPro" id="IPR036259">
    <property type="entry name" value="MFS_trans_sf"/>
</dbReference>
<dbReference type="PANTHER" id="PTHR43045">
    <property type="entry name" value="SHIKIMATE TRANSPORTER"/>
    <property type="match status" value="1"/>
</dbReference>
<keyword evidence="4" id="KW-1133">Transmembrane helix</keyword>
<dbReference type="EMBL" id="FN869859">
    <property type="protein sequence ID" value="CCC82069.1"/>
    <property type="molecule type" value="Genomic_DNA"/>
</dbReference>
<dbReference type="GeneID" id="11262317"/>
<evidence type="ECO:0000256" key="1">
    <source>
        <dbReference type="ARBA" id="ARBA00004651"/>
    </source>
</evidence>
<evidence type="ECO:0000313" key="7">
    <source>
        <dbReference type="Proteomes" id="UP000002654"/>
    </source>
</evidence>
<evidence type="ECO:0000256" key="2">
    <source>
        <dbReference type="ARBA" id="ARBA00022448"/>
    </source>
</evidence>